<accession>M0EVQ7</accession>
<feature type="region of interest" description="Disordered" evidence="1">
    <location>
        <begin position="346"/>
        <end position="385"/>
    </location>
</feature>
<feature type="compositionally biased region" description="Low complexity" evidence="1">
    <location>
        <begin position="367"/>
        <end position="385"/>
    </location>
</feature>
<dbReference type="Gene3D" id="1.25.10.10">
    <property type="entry name" value="Leucine-rich Repeat Variant"/>
    <property type="match status" value="1"/>
</dbReference>
<evidence type="ECO:0000256" key="1">
    <source>
        <dbReference type="SAM" id="MobiDB-lite"/>
    </source>
</evidence>
<gene>
    <name evidence="3" type="ORF">C465_04259</name>
</gene>
<comment type="caution">
    <text evidence="3">The sequence shown here is derived from an EMBL/GenBank/DDBJ whole genome shotgun (WGS) entry which is preliminary data.</text>
</comment>
<dbReference type="PATRIC" id="fig|1227467.4.peg.798"/>
<dbReference type="InterPro" id="IPR011989">
    <property type="entry name" value="ARM-like"/>
</dbReference>
<evidence type="ECO:0000313" key="4">
    <source>
        <dbReference type="Proteomes" id="UP000011526"/>
    </source>
</evidence>
<sequence>MSVPLAFQTAAASVYVPATDAQSRALALAVVVLGSLLVAAAVITLGYSAFAARRRRRREPMRAELRSELLDRLYGRGDPAWDEWVAGRSAAERDELESVLDVYLRELDGRDAATLAGLGRALGLAERSRRHVAEGDYWARSHALVWLALLRDAPDRDLLRAHCTETPRERAAAARVLYAAGTDDCATTGVDLLLRDDPVPFSVFGVDTLYRVAERDPGPFFDRAAADFATWPPALQRQVLLVVRHLTTVVGGADLSWVVAALSSPDSSVRAAAWRALGAYGWNRRLRDAVDLEAIPDEPAPAVRADAYRALGVWGDAPALAAVEAAGTVDPDTRAQVTAAETLVAQRGPGAVPATSDSPGSADRAADATAGPADETTAAAPAAPAREAAPFDVAWAWAAEHARFDRLARDISQDRERLYDEVRG</sequence>
<keyword evidence="2" id="KW-0472">Membrane</keyword>
<evidence type="ECO:0008006" key="5">
    <source>
        <dbReference type="Google" id="ProtNLM"/>
    </source>
</evidence>
<evidence type="ECO:0000256" key="2">
    <source>
        <dbReference type="SAM" id="Phobius"/>
    </source>
</evidence>
<keyword evidence="4" id="KW-1185">Reference proteome</keyword>
<proteinExistence type="predicted"/>
<dbReference type="EMBL" id="AOJM01000034">
    <property type="protein sequence ID" value="ELZ51153.1"/>
    <property type="molecule type" value="Genomic_DNA"/>
</dbReference>
<name>M0EVQ7_9EURY</name>
<dbReference type="AlphaFoldDB" id="M0EVQ7"/>
<dbReference type="InterPro" id="IPR016024">
    <property type="entry name" value="ARM-type_fold"/>
</dbReference>
<evidence type="ECO:0000313" key="3">
    <source>
        <dbReference type="EMBL" id="ELZ51153.1"/>
    </source>
</evidence>
<dbReference type="Proteomes" id="UP000011526">
    <property type="component" value="Unassembled WGS sequence"/>
</dbReference>
<organism evidence="3 4">
    <name type="scientific">Halorubrum distributum JCM 9100</name>
    <dbReference type="NCBI Taxonomy" id="1227467"/>
    <lineage>
        <taxon>Archaea</taxon>
        <taxon>Methanobacteriati</taxon>
        <taxon>Methanobacteriota</taxon>
        <taxon>Stenosarchaea group</taxon>
        <taxon>Halobacteria</taxon>
        <taxon>Halobacteriales</taxon>
        <taxon>Haloferacaceae</taxon>
        <taxon>Halorubrum</taxon>
        <taxon>Halorubrum distributum group</taxon>
    </lineage>
</organism>
<dbReference type="SUPFAM" id="SSF48371">
    <property type="entry name" value="ARM repeat"/>
    <property type="match status" value="1"/>
</dbReference>
<keyword evidence="2" id="KW-0812">Transmembrane</keyword>
<reference evidence="3 4" key="1">
    <citation type="journal article" date="2014" name="PLoS Genet.">
        <title>Phylogenetically driven sequencing of extremely halophilic archaea reveals strategies for static and dynamic osmo-response.</title>
        <authorList>
            <person name="Becker E.A."/>
            <person name="Seitzer P.M."/>
            <person name="Tritt A."/>
            <person name="Larsen D."/>
            <person name="Krusor M."/>
            <person name="Yao A.I."/>
            <person name="Wu D."/>
            <person name="Madern D."/>
            <person name="Eisen J.A."/>
            <person name="Darling A.E."/>
            <person name="Facciotti M.T."/>
        </authorList>
    </citation>
    <scope>NUCLEOTIDE SEQUENCE [LARGE SCALE GENOMIC DNA]</scope>
    <source>
        <strain evidence="3 4">JCM 9100</strain>
    </source>
</reference>
<keyword evidence="2" id="KW-1133">Transmembrane helix</keyword>
<feature type="transmembrane region" description="Helical" evidence="2">
    <location>
        <begin position="28"/>
        <end position="52"/>
    </location>
</feature>
<protein>
    <recommendedName>
        <fullName evidence="5">PBS lyase HEAT domain protein repeat-containing protein</fullName>
    </recommendedName>
</protein>